<proteinExistence type="predicted"/>
<evidence type="ECO:0000256" key="2">
    <source>
        <dbReference type="SAM" id="MobiDB-lite"/>
    </source>
</evidence>
<dbReference type="InterPro" id="IPR055530">
    <property type="entry name" value="DUF7104"/>
</dbReference>
<dbReference type="EMBL" id="ANPB02000007">
    <property type="protein sequence ID" value="KAF4479399.1"/>
    <property type="molecule type" value="Genomic_DNA"/>
</dbReference>
<evidence type="ECO:0000313" key="4">
    <source>
        <dbReference type="EMBL" id="KAF4479399.1"/>
    </source>
</evidence>
<feature type="compositionally biased region" description="Basic and acidic residues" evidence="2">
    <location>
        <begin position="793"/>
        <end position="805"/>
    </location>
</feature>
<organism evidence="4 5">
    <name type="scientific">Colletotrichum fructicola (strain Nara gc5)</name>
    <name type="common">Anthracnose fungus</name>
    <name type="synonym">Colletotrichum gloeosporioides (strain Nara gc5)</name>
    <dbReference type="NCBI Taxonomy" id="1213859"/>
    <lineage>
        <taxon>Eukaryota</taxon>
        <taxon>Fungi</taxon>
        <taxon>Dikarya</taxon>
        <taxon>Ascomycota</taxon>
        <taxon>Pezizomycotina</taxon>
        <taxon>Sordariomycetes</taxon>
        <taxon>Hypocreomycetidae</taxon>
        <taxon>Glomerellales</taxon>
        <taxon>Glomerellaceae</taxon>
        <taxon>Colletotrichum</taxon>
        <taxon>Colletotrichum gloeosporioides species complex</taxon>
    </lineage>
</organism>
<keyword evidence="1" id="KW-0802">TPR repeat</keyword>
<dbReference type="InterPro" id="IPR010730">
    <property type="entry name" value="HET"/>
</dbReference>
<reference evidence="4 5" key="2">
    <citation type="submission" date="2020-04" db="EMBL/GenBank/DDBJ databases">
        <title>Genome sequencing and assembly of multiple isolates from the Colletotrichum gloeosporioides species complex.</title>
        <authorList>
            <person name="Gan P."/>
            <person name="Shirasu K."/>
        </authorList>
    </citation>
    <scope>NUCLEOTIDE SEQUENCE [LARGE SCALE GENOMIC DNA]</scope>
    <source>
        <strain evidence="4 5">Nara gc5</strain>
    </source>
</reference>
<accession>A0A7J6IRA3</accession>
<dbReference type="Proteomes" id="UP000011096">
    <property type="component" value="Unassembled WGS sequence"/>
</dbReference>
<dbReference type="InterPro" id="IPR052895">
    <property type="entry name" value="HetReg/Transcr_Mod"/>
</dbReference>
<dbReference type="Pfam" id="PF23397">
    <property type="entry name" value="DUF7104"/>
    <property type="match status" value="3"/>
</dbReference>
<protein>
    <submittedName>
        <fullName evidence="4">Heterokaryon incompatibility protein 6, OR allele</fullName>
    </submittedName>
</protein>
<feature type="repeat" description="TPR" evidence="1">
    <location>
        <begin position="920"/>
        <end position="953"/>
    </location>
</feature>
<reference evidence="4 5" key="1">
    <citation type="submission" date="2012-08" db="EMBL/GenBank/DDBJ databases">
        <authorList>
            <person name="Gan P.H.P."/>
            <person name="Ikeda K."/>
            <person name="Irieda H."/>
            <person name="Narusaka M."/>
            <person name="O'Connell R.J."/>
            <person name="Narusaka Y."/>
            <person name="Takano Y."/>
            <person name="Kubo Y."/>
            <person name="Shirasu K."/>
        </authorList>
    </citation>
    <scope>NUCLEOTIDE SEQUENCE [LARGE SCALE GENOMIC DNA]</scope>
    <source>
        <strain evidence="4 5">Nara gc5</strain>
    </source>
</reference>
<comment type="caution">
    <text evidence="4">The sequence shown here is derived from an EMBL/GenBank/DDBJ whole genome shotgun (WGS) entry which is preliminary data.</text>
</comment>
<dbReference type="GeneID" id="43614277"/>
<dbReference type="RefSeq" id="XP_031890147.2">
    <property type="nucleotide sequence ID" value="XM_032030205.2"/>
</dbReference>
<sequence>MPSTARLVLSAQGSNPAASPLLRDRPVKDVNVWERNASHRITSGSKRARQATGRLNPPFLWLCIVAVSQAHTLPQAVLNDKIRSVVAHRMVLNLERSLELLQGLLICIAWGNFQVHQRPFLTLFTQLANTVVFDMGLNQPPQTIPEAMLRLTIHRPWLSATHTVEEQRAVIACYYLSSIVSSYMRRTDKLLWTPYMSTCLDDLSSTGVPGDLTLVSMVKTRKVLEKAFYSPPNSKNSASETPSDFVALVLKSELNELVAEDPCPAEIPITSCHRTYASFAISEFALSSSSPDLQSLFNTYQALEFYFNDFLSFQPSAYPGFTLAELFQMMHACLSLRKISSRLTTQVYDEERVEKLSYIYQPLPRGFIRLLRLKPHEDADAPLQCELFHYPLTDNRKGTHLYEALSYCWGPPSESQKVFTGTGYLRITANLHAALARLRDPFLERVIWVDAICINQKDADEKGHQVQLMAEIYARASGVVVWLEEVTGDNQLDLVAQAESHRALQAISLAVSEAPTVTSGGVEDGAGVAKLLNRNWFNRIWVLQEVAASRHVLIMCHLTEMDGHAFCQGLSAMDLSSLDRTTQTRARSAIYLIKSATLRPKQTLHTPGVFSLGIRALGELIDLYHTRNATDRRDKIYALLGMSTDTYPELKPDYRISWKDLFCRLVRTFVPEAASVSTRNGCETALIQTKGRILGTVSSVETGNPWDDTQTVNIVELQDVPGLQSGWIGRWTDRAAAKRAGEGDIICLLQGASRPTLIRVHDDYCVIVAMVVDQALAEQSESRPRTYSAGTETRPESRRSSFEELDKGERKFVLKRNETKHSVATDGKVVTDGTSTGQANSRTEKGCDAEHGSAVKEKTDTGSRTEPLKSLNHSADGTEYDVNFLLIWDWEASRGEPGPEAKLDDFLQERAIDYAGPSEGVRLREVGLLYSKMGYYSKAIDRFDSAIEVFKKTSQIDCADALAVMDHLVWIYRKRNERGDDQKVKAVQKMAEMAVSRRSYDTTEASLVGLASFHDTNALEILLDTPGRHIEITENVLAAAASNSECGGYMMDLLLDRRDEIVITENVLKAAVGNPGTGSFVLKLLFERKADHITVTEDLIWAAARQDVWTATTEEEEVNDVLDMLRVLFSWKGCNPALGREGAAEIFALERYLHGSNALDGIYAFLLGKQSGPITITEDIVEVIVNRCREECDLTDVGCSHCRWSQYTVAWLRDRVLRTLFNWKGGQVVIADDALVPYVEGSRYLEDIWKSDPELHY</sequence>
<dbReference type="Pfam" id="PF06985">
    <property type="entry name" value="HET"/>
    <property type="match status" value="1"/>
</dbReference>
<evidence type="ECO:0000313" key="5">
    <source>
        <dbReference type="Proteomes" id="UP000011096"/>
    </source>
</evidence>
<name>A0A7J6IRA3_COLFN</name>
<dbReference type="AlphaFoldDB" id="A0A7J6IRA3"/>
<dbReference type="OrthoDB" id="194358at2759"/>
<dbReference type="PANTHER" id="PTHR24148:SF78">
    <property type="entry name" value="HETEROKARYON INCOMPATIBILITY DOMAIN-CONTAINING PROTEIN"/>
    <property type="match status" value="1"/>
</dbReference>
<dbReference type="InterPro" id="IPR019734">
    <property type="entry name" value="TPR_rpt"/>
</dbReference>
<feature type="region of interest" description="Disordered" evidence="2">
    <location>
        <begin position="778"/>
        <end position="805"/>
    </location>
</feature>
<dbReference type="PROSITE" id="PS50005">
    <property type="entry name" value="TPR"/>
    <property type="match status" value="1"/>
</dbReference>
<dbReference type="PANTHER" id="PTHR24148">
    <property type="entry name" value="ANKYRIN REPEAT DOMAIN-CONTAINING PROTEIN 39 HOMOLOG-RELATED"/>
    <property type="match status" value="1"/>
</dbReference>
<feature type="region of interest" description="Disordered" evidence="2">
    <location>
        <begin position="828"/>
        <end position="867"/>
    </location>
</feature>
<feature type="compositionally biased region" description="Basic and acidic residues" evidence="2">
    <location>
        <begin position="842"/>
        <end position="867"/>
    </location>
</feature>
<gene>
    <name evidence="4" type="primary">het-6-9</name>
    <name evidence="4" type="ORF">CGGC5_v012664</name>
</gene>
<keyword evidence="5" id="KW-1185">Reference proteome</keyword>
<dbReference type="InParanoid" id="A0A7J6IRA3"/>
<evidence type="ECO:0000259" key="3">
    <source>
        <dbReference type="Pfam" id="PF06985"/>
    </source>
</evidence>
<feature type="compositionally biased region" description="Polar residues" evidence="2">
    <location>
        <begin position="832"/>
        <end position="841"/>
    </location>
</feature>
<evidence type="ECO:0000256" key="1">
    <source>
        <dbReference type="PROSITE-ProRule" id="PRU00339"/>
    </source>
</evidence>
<feature type="domain" description="Heterokaryon incompatibility" evidence="3">
    <location>
        <begin position="402"/>
        <end position="545"/>
    </location>
</feature>
<dbReference type="Gene3D" id="1.20.5.340">
    <property type="match status" value="1"/>
</dbReference>